<feature type="region of interest" description="Disordered" evidence="1">
    <location>
        <begin position="132"/>
        <end position="157"/>
    </location>
</feature>
<feature type="transmembrane region" description="Helical" evidence="2">
    <location>
        <begin position="717"/>
        <end position="736"/>
    </location>
</feature>
<keyword evidence="2" id="KW-0472">Membrane</keyword>
<dbReference type="AlphaFoldDB" id="A0A5C6PAT3"/>
<name>A0A5C6PAT3_9TELE</name>
<keyword evidence="2" id="KW-0812">Transmembrane</keyword>
<evidence type="ECO:0000256" key="2">
    <source>
        <dbReference type="SAM" id="Phobius"/>
    </source>
</evidence>
<evidence type="ECO:0000313" key="5">
    <source>
        <dbReference type="Proteomes" id="UP000324091"/>
    </source>
</evidence>
<gene>
    <name evidence="4" type="ORF">D4764_13G0005530</name>
</gene>
<protein>
    <recommendedName>
        <fullName evidence="3">FAM194 C-terminal domain-containing protein</fullName>
    </recommendedName>
</protein>
<evidence type="ECO:0000313" key="4">
    <source>
        <dbReference type="EMBL" id="TWW75891.1"/>
    </source>
</evidence>
<evidence type="ECO:0000256" key="1">
    <source>
        <dbReference type="SAM" id="MobiDB-lite"/>
    </source>
</evidence>
<dbReference type="Proteomes" id="UP000324091">
    <property type="component" value="Chromosome 13"/>
</dbReference>
<feature type="domain" description="FAM194 C-terminal" evidence="3">
    <location>
        <begin position="253"/>
        <end position="348"/>
    </location>
</feature>
<organism evidence="4 5">
    <name type="scientific">Takifugu flavidus</name>
    <name type="common">sansaifugu</name>
    <dbReference type="NCBI Taxonomy" id="433684"/>
    <lineage>
        <taxon>Eukaryota</taxon>
        <taxon>Metazoa</taxon>
        <taxon>Chordata</taxon>
        <taxon>Craniata</taxon>
        <taxon>Vertebrata</taxon>
        <taxon>Euteleostomi</taxon>
        <taxon>Actinopterygii</taxon>
        <taxon>Neopterygii</taxon>
        <taxon>Teleostei</taxon>
        <taxon>Neoteleostei</taxon>
        <taxon>Acanthomorphata</taxon>
        <taxon>Eupercaria</taxon>
        <taxon>Tetraodontiformes</taxon>
        <taxon>Tetradontoidea</taxon>
        <taxon>Tetraodontidae</taxon>
        <taxon>Takifugu</taxon>
    </lineage>
</organism>
<evidence type="ECO:0000259" key="3">
    <source>
        <dbReference type="Pfam" id="PF14977"/>
    </source>
</evidence>
<dbReference type="Pfam" id="PF14977">
    <property type="entry name" value="FAM194"/>
    <property type="match status" value="1"/>
</dbReference>
<dbReference type="PANTHER" id="PTHR23093:SF16">
    <property type="entry name" value="FAM194 C-TERMINAL DOMAIN-CONTAINING PROTEIN"/>
    <property type="match status" value="1"/>
</dbReference>
<dbReference type="PANTHER" id="PTHR23093">
    <property type="entry name" value="SIMILAR TO CHROMOSOME 3 OPEN READING FRAME 20"/>
    <property type="match status" value="1"/>
</dbReference>
<feature type="region of interest" description="Disordered" evidence="1">
    <location>
        <begin position="457"/>
        <end position="485"/>
    </location>
</feature>
<feature type="region of interest" description="Disordered" evidence="1">
    <location>
        <begin position="774"/>
        <end position="812"/>
    </location>
</feature>
<dbReference type="InterPro" id="IPR029281">
    <property type="entry name" value="FAM194_C"/>
</dbReference>
<reference evidence="4 5" key="1">
    <citation type="submission" date="2019-04" db="EMBL/GenBank/DDBJ databases">
        <title>Chromosome genome assembly for Takifugu flavidus.</title>
        <authorList>
            <person name="Xiao S."/>
        </authorList>
    </citation>
    <scope>NUCLEOTIDE SEQUENCE [LARGE SCALE GENOMIC DNA]</scope>
    <source>
        <strain evidence="4">HTHZ2018</strain>
        <tissue evidence="4">Muscle</tissue>
    </source>
</reference>
<comment type="caution">
    <text evidence="4">The sequence shown here is derived from an EMBL/GenBank/DDBJ whole genome shotgun (WGS) entry which is preliminary data.</text>
</comment>
<accession>A0A5C6PAT3</accession>
<sequence length="812" mass="90761">MDSTGAPKNTPSKPVYFFDQRDQTKKTRDISYFILTNEGSQLGDSSLQTETSEDVGEALCVRRAGDAEPSNLLHRDVLDVYKRDAPQLLNELSLVLSKLEGPSPQGIANILDCTWEDLTAGALVSSRALTLKSAEPVRKAPPNPETPKKHTPIQEPPKGATFSLLQRSHKHPGWITQPSSDEPDWIRSCQRAMEVLRITRNPMKIKITIEDLNEHLVCHYYDEKAEVRRSSERRALPPGTMPAALRSKPVDLPAERKFHYKFSDGSSFIYYPSGRMAVCHSCSALPCGGFYTNVFSDEGRPAILATVTPFGHGSVTDLSSGTVSAMWDQEGGFKSDQHGILTKEWRWLTGVTQMERIVLQLPHSMKSAGPPCPPWPLLGSTGAPNFSPSYLYKHVYLLQVSDQISVMLRSGTSATLMFRWNKSRADILLPVVATRYQPEARACLKTDMRFISATARELRKKQRSSTLDPKRKKENPQEEPEGLEQWRQGGVSARKVKRLRQRVQNILGDWLDYYRRATGIRCPNLIRMPDARLRNQVRRAVQEADPSFLSTHEHADIKPAQDKGLLRPEIMSVSPVLQCSAVPLLFKSSPSCAACPVLLRAALRGEGGHRRCCCSATVMPVVTDLEYDALIMGQPPQSHQILVVCVTPPCQPVGTCPEFDLDVLDQLYGGMNLHRTTPCTQCHLDSFRLVRYEMPTRMFGGGLETLLLHRRHNAAPGMFLMYIHGQLLFLGFVFNAHHRTAKDLLKEICRVRGDYRSGLRLPADYKYSDPVHTSAATVADRPHTRTESAPDPEILRASNLLHPVPEDSPSGL</sequence>
<proteinExistence type="predicted"/>
<keyword evidence="5" id="KW-1185">Reference proteome</keyword>
<dbReference type="EMBL" id="RHFK02000005">
    <property type="protein sequence ID" value="TWW75891.1"/>
    <property type="molecule type" value="Genomic_DNA"/>
</dbReference>
<keyword evidence="2" id="KW-1133">Transmembrane helix</keyword>